<protein>
    <recommendedName>
        <fullName evidence="6">FAD dependent oxidoreductase domain-containing protein</fullName>
    </recommendedName>
</protein>
<comment type="caution">
    <text evidence="7">The sequence shown here is derived from an EMBL/GenBank/DDBJ whole genome shotgun (WGS) entry which is preliminary data.</text>
</comment>
<evidence type="ECO:0000256" key="1">
    <source>
        <dbReference type="ARBA" id="ARBA00001974"/>
    </source>
</evidence>
<keyword evidence="4" id="KW-0560">Oxidoreductase</keyword>
<dbReference type="InterPro" id="IPR036188">
    <property type="entry name" value="FAD/NAD-bd_sf"/>
</dbReference>
<reference evidence="7" key="1">
    <citation type="journal article" date="2014" name="Front. Microbiol.">
        <title>High frequency of phylogenetically diverse reductive dehalogenase-homologous genes in deep subseafloor sedimentary metagenomes.</title>
        <authorList>
            <person name="Kawai M."/>
            <person name="Futagami T."/>
            <person name="Toyoda A."/>
            <person name="Takaki Y."/>
            <person name="Nishi S."/>
            <person name="Hori S."/>
            <person name="Arai W."/>
            <person name="Tsubouchi T."/>
            <person name="Morono Y."/>
            <person name="Uchiyama I."/>
            <person name="Ito T."/>
            <person name="Fujiyama A."/>
            <person name="Inagaki F."/>
            <person name="Takami H."/>
        </authorList>
    </citation>
    <scope>NUCLEOTIDE SEQUENCE</scope>
    <source>
        <strain evidence="7">Expedition CK06-06</strain>
    </source>
</reference>
<comment type="cofactor">
    <cofactor evidence="1">
        <name>FAD</name>
        <dbReference type="ChEBI" id="CHEBI:57692"/>
    </cofactor>
</comment>
<accession>X1T8Y7</accession>
<dbReference type="GO" id="GO:0047545">
    <property type="term" value="F:(S)-2-hydroxyglutarate dehydrogenase activity"/>
    <property type="evidence" value="ECO:0007669"/>
    <property type="project" value="TreeGrafter"/>
</dbReference>
<evidence type="ECO:0000259" key="6">
    <source>
        <dbReference type="Pfam" id="PF01266"/>
    </source>
</evidence>
<dbReference type="InterPro" id="IPR006076">
    <property type="entry name" value="FAD-dep_OxRdtase"/>
</dbReference>
<evidence type="ECO:0000256" key="4">
    <source>
        <dbReference type="ARBA" id="ARBA00023002"/>
    </source>
</evidence>
<keyword evidence="3" id="KW-0274">FAD</keyword>
<proteinExistence type="inferred from homology"/>
<evidence type="ECO:0000313" key="7">
    <source>
        <dbReference type="EMBL" id="GAI83975.1"/>
    </source>
</evidence>
<dbReference type="AlphaFoldDB" id="X1T8Y7"/>
<dbReference type="Gene3D" id="3.30.9.10">
    <property type="entry name" value="D-Amino Acid Oxidase, subunit A, domain 2"/>
    <property type="match status" value="1"/>
</dbReference>
<keyword evidence="2" id="KW-0285">Flavoprotein</keyword>
<dbReference type="Gene3D" id="3.50.50.60">
    <property type="entry name" value="FAD/NAD(P)-binding domain"/>
    <property type="match status" value="1"/>
</dbReference>
<dbReference type="SUPFAM" id="SSF51905">
    <property type="entry name" value="FAD/NAD(P)-binding domain"/>
    <property type="match status" value="1"/>
</dbReference>
<sequence length="300" mass="33412">GENEGFGQEQSSRNSEVIHAGIYYERDSLKAKTCLEGNSLLYELCEKNGIAYKKCGKIIVATNDVEARKLEKLYERGKDNGVPLKMLSRREMSQLEPNLGGVAAFFSPTTGIVDSYALTSYFLRKARDNGAQVAYKTEVIGIERVSDGYRVRVQDASGDFSFMTGVLINCAGLYSDKVAEMAGIDIDEASYKLHWCKGEYYSVGGGKNKLLSRLIYPVPQAISLGVHVCFDVDWRMRLGPHLYYVDEISYKVDDSTKKAFLESSIVKALPFVDPSDLEPETSGILAMLQGEGFRDFVIRH</sequence>
<evidence type="ECO:0000256" key="2">
    <source>
        <dbReference type="ARBA" id="ARBA00022630"/>
    </source>
</evidence>
<gene>
    <name evidence="7" type="ORF">S12H4_19453</name>
</gene>
<dbReference type="PANTHER" id="PTHR43104:SF4">
    <property type="entry name" value="L-2-HYDROXYGLUTARATE DEHYDROGENASE, MITOCHONDRIAL"/>
    <property type="match status" value="1"/>
</dbReference>
<name>X1T8Y7_9ZZZZ</name>
<feature type="non-terminal residue" evidence="7">
    <location>
        <position position="1"/>
    </location>
</feature>
<dbReference type="EMBL" id="BARW01009730">
    <property type="protein sequence ID" value="GAI83975.1"/>
    <property type="molecule type" value="Genomic_DNA"/>
</dbReference>
<feature type="non-terminal residue" evidence="7">
    <location>
        <position position="300"/>
    </location>
</feature>
<comment type="similarity">
    <text evidence="5">Belongs to the L2HGDH family.</text>
</comment>
<organism evidence="7">
    <name type="scientific">marine sediment metagenome</name>
    <dbReference type="NCBI Taxonomy" id="412755"/>
    <lineage>
        <taxon>unclassified sequences</taxon>
        <taxon>metagenomes</taxon>
        <taxon>ecological metagenomes</taxon>
    </lineage>
</organism>
<evidence type="ECO:0000256" key="3">
    <source>
        <dbReference type="ARBA" id="ARBA00022827"/>
    </source>
</evidence>
<feature type="domain" description="FAD dependent oxidoreductase" evidence="6">
    <location>
        <begin position="4"/>
        <end position="287"/>
    </location>
</feature>
<dbReference type="Pfam" id="PF01266">
    <property type="entry name" value="DAO"/>
    <property type="match status" value="1"/>
</dbReference>
<dbReference type="PANTHER" id="PTHR43104">
    <property type="entry name" value="L-2-HYDROXYGLUTARATE DEHYDROGENASE, MITOCHONDRIAL"/>
    <property type="match status" value="1"/>
</dbReference>
<evidence type="ECO:0000256" key="5">
    <source>
        <dbReference type="ARBA" id="ARBA00037941"/>
    </source>
</evidence>